<dbReference type="GO" id="GO:0048038">
    <property type="term" value="F:quinone binding"/>
    <property type="evidence" value="ECO:0007669"/>
    <property type="project" value="UniProtKB-UniRule"/>
</dbReference>
<comment type="function">
    <text evidence="2">NDH-1 shuttles electrons from NADH, via FMN and iron-sulfur (Fe-S) centers, to quinones in the respiratory chain. Couples the redox reaction to proton translocation (for every two electrons transferred, four hydrogen ions are translocated across the cytoplasmic membrane), and thus conserves the redox energy in a proton gradient.</text>
</comment>
<comment type="subcellular location">
    <subcellularLocation>
        <location evidence="2">Cell membrane</location>
        <topology evidence="2">Multi-pass membrane protein</topology>
    </subcellularLocation>
</comment>
<dbReference type="EC" id="7.1.1.-" evidence="2"/>
<dbReference type="RefSeq" id="WP_114796680.1">
    <property type="nucleotide sequence ID" value="NZ_QQZY01000005.1"/>
</dbReference>
<feature type="transmembrane region" description="Helical" evidence="2">
    <location>
        <begin position="93"/>
        <end position="115"/>
    </location>
</feature>
<keyword evidence="4" id="KW-1185">Reference proteome</keyword>
<dbReference type="InterPro" id="IPR042106">
    <property type="entry name" value="Nuo/plastoQ_OxRdtase_6_NuoJ"/>
</dbReference>
<feature type="transmembrane region" description="Helical" evidence="2">
    <location>
        <begin position="6"/>
        <end position="25"/>
    </location>
</feature>
<keyword evidence="3" id="KW-0830">Ubiquinone</keyword>
<keyword evidence="2" id="KW-0472">Membrane</keyword>
<keyword evidence="2" id="KW-1003">Cell membrane</keyword>
<comment type="caution">
    <text evidence="3">The sequence shown here is derived from an EMBL/GenBank/DDBJ whole genome shotgun (WGS) entry which is preliminary data.</text>
</comment>
<reference evidence="4" key="2">
    <citation type="journal article" date="2019" name="MicrobiologyOpen">
        <title>High-quality draft genome sequence of Gaiella occulta isolated from a 150 meter deep mineral water borehole and comparison with the genome sequences of other deep-branching lineages of the phylum Actinobacteria.</title>
        <authorList>
            <person name="Severino R."/>
            <person name="Froufe H.J.C."/>
            <person name="Barroso C."/>
            <person name="Albuquerque L."/>
            <person name="Lobo-da-Cunha A."/>
            <person name="da Costa M.S."/>
            <person name="Egas C."/>
        </authorList>
    </citation>
    <scope>NUCLEOTIDE SEQUENCE [LARGE SCALE GENOMIC DNA]</scope>
    <source>
        <strain evidence="4">F2-233</strain>
    </source>
</reference>
<dbReference type="OrthoDB" id="13239at2"/>
<protein>
    <recommendedName>
        <fullName evidence="2">NADH-quinone oxidoreductase subunit J</fullName>
        <ecNumber evidence="2">7.1.1.-</ecNumber>
    </recommendedName>
</protein>
<reference evidence="3 4" key="1">
    <citation type="submission" date="2018-07" db="EMBL/GenBank/DDBJ databases">
        <title>High-quality-draft genome sequence of Gaiella occulta.</title>
        <authorList>
            <person name="Severino R."/>
            <person name="Froufe H.J.C."/>
            <person name="Rainey F.A."/>
            <person name="Barroso C."/>
            <person name="Albuquerque L."/>
            <person name="Lobo-Da-Cunha A."/>
            <person name="Da Costa M.S."/>
            <person name="Egas C."/>
        </authorList>
    </citation>
    <scope>NUCLEOTIDE SEQUENCE [LARGE SCALE GENOMIC DNA]</scope>
    <source>
        <strain evidence="3 4">F2-233</strain>
    </source>
</reference>
<comment type="catalytic activity">
    <reaction evidence="2">
        <text>a quinone + NADH + 5 H(+)(in) = a quinol + NAD(+) + 4 H(+)(out)</text>
        <dbReference type="Rhea" id="RHEA:57888"/>
        <dbReference type="ChEBI" id="CHEBI:15378"/>
        <dbReference type="ChEBI" id="CHEBI:24646"/>
        <dbReference type="ChEBI" id="CHEBI:57540"/>
        <dbReference type="ChEBI" id="CHEBI:57945"/>
        <dbReference type="ChEBI" id="CHEBI:132124"/>
    </reaction>
</comment>
<dbReference type="InterPro" id="IPR001457">
    <property type="entry name" value="NADH_UbQ/plastoQ_OxRdtase_su6"/>
</dbReference>
<keyword evidence="2" id="KW-0812">Transmembrane</keyword>
<keyword evidence="2" id="KW-0874">Quinone</keyword>
<sequence length="177" mass="18130">MGNFLVWVIWIVAALACLGTGMAVVGFTNPFYSALSLIGNLASLAVLYLLASAEFVAAAQILVYAGAVMVMFLFVIAYLGGRADAPWAGGGRWLQLAALVAGAALLVEVVVALLLKAGGRLSDEAAVSGSFGSPAEIGKLFLTDHLLAFEITSIVLLVAAVGGVVLGMRSDAEGERS</sequence>
<dbReference type="PANTHER" id="PTHR33269">
    <property type="entry name" value="NADH-UBIQUINONE OXIDOREDUCTASE CHAIN 6"/>
    <property type="match status" value="1"/>
</dbReference>
<dbReference type="GO" id="GO:0005886">
    <property type="term" value="C:plasma membrane"/>
    <property type="evidence" value="ECO:0007669"/>
    <property type="project" value="UniProtKB-SubCell"/>
</dbReference>
<name>A0A7M2YWA0_9ACTN</name>
<dbReference type="Gene3D" id="1.20.120.1200">
    <property type="entry name" value="NADH-ubiquinone/plastoquinone oxidoreductase chain 6, subunit NuoJ"/>
    <property type="match status" value="1"/>
</dbReference>
<feature type="transmembrane region" description="Helical" evidence="2">
    <location>
        <begin position="57"/>
        <end position="81"/>
    </location>
</feature>
<dbReference type="EMBL" id="QQZY01000005">
    <property type="protein sequence ID" value="RDI74174.1"/>
    <property type="molecule type" value="Genomic_DNA"/>
</dbReference>
<accession>A0A7M2YWA0</accession>
<dbReference type="PANTHER" id="PTHR33269:SF17">
    <property type="entry name" value="NADH-UBIQUINONE OXIDOREDUCTASE CHAIN 6"/>
    <property type="match status" value="1"/>
</dbReference>
<comment type="similarity">
    <text evidence="1 2">Belongs to the complex I subunit 6 family.</text>
</comment>
<gene>
    <name evidence="3" type="ORF">Gocc_2271</name>
</gene>
<keyword evidence="2" id="KW-1133">Transmembrane helix</keyword>
<evidence type="ECO:0000313" key="4">
    <source>
        <dbReference type="Proteomes" id="UP000254134"/>
    </source>
</evidence>
<feature type="transmembrane region" description="Helical" evidence="2">
    <location>
        <begin position="146"/>
        <end position="168"/>
    </location>
</feature>
<evidence type="ECO:0000256" key="1">
    <source>
        <dbReference type="ARBA" id="ARBA00005698"/>
    </source>
</evidence>
<feature type="transmembrane region" description="Helical" evidence="2">
    <location>
        <begin position="32"/>
        <end position="51"/>
    </location>
</feature>
<dbReference type="Pfam" id="PF00499">
    <property type="entry name" value="Oxidored_q3"/>
    <property type="match status" value="1"/>
</dbReference>
<organism evidence="3 4">
    <name type="scientific">Gaiella occulta</name>
    <dbReference type="NCBI Taxonomy" id="1002870"/>
    <lineage>
        <taxon>Bacteria</taxon>
        <taxon>Bacillati</taxon>
        <taxon>Actinomycetota</taxon>
        <taxon>Thermoleophilia</taxon>
        <taxon>Gaiellales</taxon>
        <taxon>Gaiellaceae</taxon>
        <taxon>Gaiella</taxon>
    </lineage>
</organism>
<evidence type="ECO:0000256" key="2">
    <source>
        <dbReference type="RuleBase" id="RU004429"/>
    </source>
</evidence>
<keyword evidence="2" id="KW-0520">NAD</keyword>
<dbReference type="AlphaFoldDB" id="A0A7M2YWA0"/>
<dbReference type="GO" id="GO:0008137">
    <property type="term" value="F:NADH dehydrogenase (ubiquinone) activity"/>
    <property type="evidence" value="ECO:0007669"/>
    <property type="project" value="UniProtKB-UniRule"/>
</dbReference>
<dbReference type="Proteomes" id="UP000254134">
    <property type="component" value="Unassembled WGS sequence"/>
</dbReference>
<proteinExistence type="inferred from homology"/>
<evidence type="ECO:0000313" key="3">
    <source>
        <dbReference type="EMBL" id="RDI74174.1"/>
    </source>
</evidence>